<feature type="domain" description="ABC transmembrane type-1" evidence="8">
    <location>
        <begin position="101"/>
        <end position="292"/>
    </location>
</feature>
<evidence type="ECO:0000256" key="1">
    <source>
        <dbReference type="ARBA" id="ARBA00004651"/>
    </source>
</evidence>
<dbReference type="InterPro" id="IPR000515">
    <property type="entry name" value="MetI-like"/>
</dbReference>
<dbReference type="NCBIfam" id="NF045476">
    <property type="entry name" value="Opp4C"/>
    <property type="match status" value="1"/>
</dbReference>
<dbReference type="GO" id="GO:0005886">
    <property type="term" value="C:plasma membrane"/>
    <property type="evidence" value="ECO:0007669"/>
    <property type="project" value="UniProtKB-SubCell"/>
</dbReference>
<comment type="caution">
    <text evidence="9">The sequence shown here is derived from an EMBL/GenBank/DDBJ whole genome shotgun (WGS) entry which is preliminary data.</text>
</comment>
<feature type="transmembrane region" description="Helical" evidence="7">
    <location>
        <begin position="103"/>
        <end position="129"/>
    </location>
</feature>
<keyword evidence="2 7" id="KW-0813">Transport</keyword>
<evidence type="ECO:0000256" key="6">
    <source>
        <dbReference type="ARBA" id="ARBA00023136"/>
    </source>
</evidence>
<proteinExistence type="inferred from homology"/>
<evidence type="ECO:0000256" key="5">
    <source>
        <dbReference type="ARBA" id="ARBA00022989"/>
    </source>
</evidence>
<dbReference type="Pfam" id="PF00528">
    <property type="entry name" value="BPD_transp_1"/>
    <property type="match status" value="1"/>
</dbReference>
<keyword evidence="5 7" id="KW-1133">Transmembrane helix</keyword>
<dbReference type="OrthoDB" id="9797472at2"/>
<evidence type="ECO:0000256" key="3">
    <source>
        <dbReference type="ARBA" id="ARBA00022475"/>
    </source>
</evidence>
<dbReference type="Proteomes" id="UP000077355">
    <property type="component" value="Unassembled WGS sequence"/>
</dbReference>
<dbReference type="AlphaFoldDB" id="A0A168LAH0"/>
<dbReference type="PROSITE" id="PS50928">
    <property type="entry name" value="ABC_TM1"/>
    <property type="match status" value="1"/>
</dbReference>
<dbReference type="InterPro" id="IPR053523">
    <property type="entry name" value="Oligopeptide_permease_AppC"/>
</dbReference>
<dbReference type="SUPFAM" id="SSF161098">
    <property type="entry name" value="MetI-like"/>
    <property type="match status" value="1"/>
</dbReference>
<keyword evidence="10" id="KW-1185">Reference proteome</keyword>
<feature type="transmembrane region" description="Helical" evidence="7">
    <location>
        <begin position="149"/>
        <end position="175"/>
    </location>
</feature>
<accession>A0A168LAH0</accession>
<evidence type="ECO:0000259" key="8">
    <source>
        <dbReference type="PROSITE" id="PS50928"/>
    </source>
</evidence>
<dbReference type="InterPro" id="IPR050366">
    <property type="entry name" value="BP-dependent_transpt_permease"/>
</dbReference>
<keyword evidence="3" id="KW-1003">Cell membrane</keyword>
<evidence type="ECO:0000313" key="9">
    <source>
        <dbReference type="EMBL" id="OAB43097.1"/>
    </source>
</evidence>
<dbReference type="GO" id="GO:0055085">
    <property type="term" value="P:transmembrane transport"/>
    <property type="evidence" value="ECO:0007669"/>
    <property type="project" value="InterPro"/>
</dbReference>
<dbReference type="InterPro" id="IPR025966">
    <property type="entry name" value="OppC_N"/>
</dbReference>
<dbReference type="InterPro" id="IPR035906">
    <property type="entry name" value="MetI-like_sf"/>
</dbReference>
<evidence type="ECO:0000256" key="7">
    <source>
        <dbReference type="RuleBase" id="RU363032"/>
    </source>
</evidence>
<evidence type="ECO:0000256" key="2">
    <source>
        <dbReference type="ARBA" id="ARBA00022448"/>
    </source>
</evidence>
<dbReference type="CDD" id="cd06261">
    <property type="entry name" value="TM_PBP2"/>
    <property type="match status" value="1"/>
</dbReference>
<name>A0A168LAH0_9BACL</name>
<feature type="transmembrane region" description="Helical" evidence="7">
    <location>
        <begin position="222"/>
        <end position="247"/>
    </location>
</feature>
<feature type="transmembrane region" description="Helical" evidence="7">
    <location>
        <begin position="41"/>
        <end position="62"/>
    </location>
</feature>
<comment type="subcellular location">
    <subcellularLocation>
        <location evidence="1 7">Cell membrane</location>
        <topology evidence="1 7">Multi-pass membrane protein</topology>
    </subcellularLocation>
</comment>
<protein>
    <submittedName>
        <fullName evidence="9">Peptide ABC transporter permease</fullName>
    </submittedName>
</protein>
<sequence>MSMTDIRVNPTTRMDAAQMIESEPEERYTQQIIRRFRKNRLAVAGLVVIILLILTGLFAPWLTPHNPNELTAVFSASPSTTHLLGTDQVGRDVLSRLIYATRISLIVGFITVSIYVTIGTILGLISAYYGGWMDMIVMRLADIFMSFPYLMVILVVVSILGSSLTTIILVLALFSWPTVARLVRGSVLSLKELDYVKAGVALGLSPARIMFSHILPNALGPIIVNATFGVAAAILSEAGLSFLGMGIQPPTPSWGNMLSDAQSLTVLTNQLWLWVPAGSILLVTVLAINFMGDGLRDALDPKQ</sequence>
<organism evidence="9 10">
    <name type="scientific">Paenibacillus antarcticus</name>
    <dbReference type="NCBI Taxonomy" id="253703"/>
    <lineage>
        <taxon>Bacteria</taxon>
        <taxon>Bacillati</taxon>
        <taxon>Bacillota</taxon>
        <taxon>Bacilli</taxon>
        <taxon>Bacillales</taxon>
        <taxon>Paenibacillaceae</taxon>
        <taxon>Paenibacillus</taxon>
    </lineage>
</organism>
<evidence type="ECO:0000256" key="4">
    <source>
        <dbReference type="ARBA" id="ARBA00022692"/>
    </source>
</evidence>
<dbReference type="Pfam" id="PF12911">
    <property type="entry name" value="OppC_N"/>
    <property type="match status" value="1"/>
</dbReference>
<feature type="transmembrane region" description="Helical" evidence="7">
    <location>
        <begin position="271"/>
        <end position="292"/>
    </location>
</feature>
<keyword evidence="4 7" id="KW-0812">Transmembrane</keyword>
<evidence type="ECO:0000313" key="10">
    <source>
        <dbReference type="Proteomes" id="UP000077355"/>
    </source>
</evidence>
<dbReference type="PANTHER" id="PTHR43386:SF1">
    <property type="entry name" value="D,D-DIPEPTIDE TRANSPORT SYSTEM PERMEASE PROTEIN DDPC-RELATED"/>
    <property type="match status" value="1"/>
</dbReference>
<keyword evidence="6 7" id="KW-0472">Membrane</keyword>
<comment type="similarity">
    <text evidence="7">Belongs to the binding-protein-dependent transport system permease family.</text>
</comment>
<dbReference type="EMBL" id="LVJI01000030">
    <property type="protein sequence ID" value="OAB43097.1"/>
    <property type="molecule type" value="Genomic_DNA"/>
</dbReference>
<dbReference type="RefSeq" id="WP_068651879.1">
    <property type="nucleotide sequence ID" value="NZ_CP043611.1"/>
</dbReference>
<reference evidence="9 10" key="1">
    <citation type="submission" date="2016-03" db="EMBL/GenBank/DDBJ databases">
        <title>Draft genome sequence of Paenibacillus antarcticus CECT 5836.</title>
        <authorList>
            <person name="Shin S.-K."/>
            <person name="Yi H."/>
        </authorList>
    </citation>
    <scope>NUCLEOTIDE SEQUENCE [LARGE SCALE GENOMIC DNA]</scope>
    <source>
        <strain evidence="9 10">CECT 5836</strain>
    </source>
</reference>
<dbReference type="Gene3D" id="1.10.3720.10">
    <property type="entry name" value="MetI-like"/>
    <property type="match status" value="1"/>
</dbReference>
<dbReference type="PANTHER" id="PTHR43386">
    <property type="entry name" value="OLIGOPEPTIDE TRANSPORT SYSTEM PERMEASE PROTEIN APPC"/>
    <property type="match status" value="1"/>
</dbReference>
<gene>
    <name evidence="9" type="ORF">PBAT_19040</name>
</gene>